<evidence type="ECO:0008006" key="3">
    <source>
        <dbReference type="Google" id="ProtNLM"/>
    </source>
</evidence>
<comment type="caution">
    <text evidence="1">The sequence shown here is derived from an EMBL/GenBank/DDBJ whole genome shotgun (WGS) entry which is preliminary data.</text>
</comment>
<protein>
    <recommendedName>
        <fullName evidence="3">RNase H type-1 domain-containing protein</fullName>
    </recommendedName>
</protein>
<sequence length="104" mass="11433">MNPSFLKVDLCIQRENQAGSQHKINTGELARPYEEVIHRITNMVAETNSLHQKKQPKPQSLVCAGVLHCTKRVKLNIDGAFNSASKTGGWGFILCDHSGVGYLG</sequence>
<name>A0A3L6E0S5_MAIZE</name>
<evidence type="ECO:0000313" key="2">
    <source>
        <dbReference type="Proteomes" id="UP000251960"/>
    </source>
</evidence>
<dbReference type="EMBL" id="NCVQ01000008">
    <property type="protein sequence ID" value="PWZ14482.1"/>
    <property type="molecule type" value="Genomic_DNA"/>
</dbReference>
<dbReference type="Proteomes" id="UP000251960">
    <property type="component" value="Chromosome 7"/>
</dbReference>
<organism evidence="1 2">
    <name type="scientific">Zea mays</name>
    <name type="common">Maize</name>
    <dbReference type="NCBI Taxonomy" id="4577"/>
    <lineage>
        <taxon>Eukaryota</taxon>
        <taxon>Viridiplantae</taxon>
        <taxon>Streptophyta</taxon>
        <taxon>Embryophyta</taxon>
        <taxon>Tracheophyta</taxon>
        <taxon>Spermatophyta</taxon>
        <taxon>Magnoliopsida</taxon>
        <taxon>Liliopsida</taxon>
        <taxon>Poales</taxon>
        <taxon>Poaceae</taxon>
        <taxon>PACMAD clade</taxon>
        <taxon>Panicoideae</taxon>
        <taxon>Andropogonodae</taxon>
        <taxon>Andropogoneae</taxon>
        <taxon>Tripsacinae</taxon>
        <taxon>Zea</taxon>
    </lineage>
</organism>
<gene>
    <name evidence="1" type="ORF">Zm00014a_027958</name>
</gene>
<proteinExistence type="predicted"/>
<evidence type="ECO:0000313" key="1">
    <source>
        <dbReference type="EMBL" id="PWZ14482.1"/>
    </source>
</evidence>
<reference evidence="1 2" key="1">
    <citation type="journal article" date="2018" name="Nat. Genet.">
        <title>Extensive intraspecific gene order and gene structural variations between Mo17 and other maize genomes.</title>
        <authorList>
            <person name="Sun S."/>
            <person name="Zhou Y."/>
            <person name="Chen J."/>
            <person name="Shi J."/>
            <person name="Zhao H."/>
            <person name="Zhao H."/>
            <person name="Song W."/>
            <person name="Zhang M."/>
            <person name="Cui Y."/>
            <person name="Dong X."/>
            <person name="Liu H."/>
            <person name="Ma X."/>
            <person name="Jiao Y."/>
            <person name="Wang B."/>
            <person name="Wei X."/>
            <person name="Stein J.C."/>
            <person name="Glaubitz J.C."/>
            <person name="Lu F."/>
            <person name="Yu G."/>
            <person name="Liang C."/>
            <person name="Fengler K."/>
            <person name="Li B."/>
            <person name="Rafalski A."/>
            <person name="Schnable P.S."/>
            <person name="Ware D.H."/>
            <person name="Buckler E.S."/>
            <person name="Lai J."/>
        </authorList>
    </citation>
    <scope>NUCLEOTIDE SEQUENCE [LARGE SCALE GENOMIC DNA]</scope>
    <source>
        <strain evidence="2">cv. Missouri 17</strain>
        <tissue evidence="1">Seedling</tissue>
    </source>
</reference>
<accession>A0A3L6E0S5</accession>
<dbReference type="AlphaFoldDB" id="A0A3L6E0S5"/>